<dbReference type="Proteomes" id="UP000474640">
    <property type="component" value="Unassembled WGS sequence"/>
</dbReference>
<reference evidence="2 3" key="1">
    <citation type="submission" date="2020-01" db="EMBL/GenBank/DDBJ databases">
        <authorList>
            <person name="Palmer J.M."/>
        </authorList>
    </citation>
    <scope>NUCLEOTIDE SEQUENCE [LARGE SCALE GENOMIC DNA]</scope>
    <source>
        <strain evidence="2 3">TWF970</strain>
    </source>
</reference>
<protein>
    <submittedName>
        <fullName evidence="2">Uncharacterized protein</fullName>
    </submittedName>
</protein>
<comment type="caution">
    <text evidence="2">The sequence shown here is derived from an EMBL/GenBank/DDBJ whole genome shotgun (WGS) entry which is preliminary data.</text>
</comment>
<proteinExistence type="predicted"/>
<dbReference type="OrthoDB" id="10276499at2759"/>
<accession>A0A7C8VIP4</accession>
<evidence type="ECO:0000313" key="3">
    <source>
        <dbReference type="Proteomes" id="UP000474640"/>
    </source>
</evidence>
<feature type="region of interest" description="Disordered" evidence="1">
    <location>
        <begin position="1"/>
        <end position="30"/>
    </location>
</feature>
<dbReference type="EMBL" id="JAABOJ010000003">
    <property type="protein sequence ID" value="KAF3288700.1"/>
    <property type="molecule type" value="Genomic_DNA"/>
</dbReference>
<organism evidence="2 3">
    <name type="scientific">Orbilia oligospora</name>
    <name type="common">Nematode-trapping fungus</name>
    <name type="synonym">Arthrobotrys oligospora</name>
    <dbReference type="NCBI Taxonomy" id="2813651"/>
    <lineage>
        <taxon>Eukaryota</taxon>
        <taxon>Fungi</taxon>
        <taxon>Dikarya</taxon>
        <taxon>Ascomycota</taxon>
        <taxon>Pezizomycotina</taxon>
        <taxon>Orbiliomycetes</taxon>
        <taxon>Orbiliales</taxon>
        <taxon>Orbiliaceae</taxon>
        <taxon>Orbilia</taxon>
    </lineage>
</organism>
<gene>
    <name evidence="2" type="ORF">TWF970_005757</name>
</gene>
<name>A0A7C8VIP4_ORBOL</name>
<sequence length="200" mass="23229">MSEAEGTELTGDRPDTHNTMTCRPPSVPRPKLSRTQNLGAAQVQMAFNDEYWLRKTENWEGKAVMANILTLIQSICEEVLEEYEGRMSKTFPSYLRQVGPIKRAMYGKFLELLQTSSMEEEDRSLIFEMMEATDFRDKDLRGSQWLFEYCIRRTTENRSSRAKSRDPKAKKRHRGVVYFQGTRYVVHPIIEMSSEAALTL</sequence>
<evidence type="ECO:0000256" key="1">
    <source>
        <dbReference type="SAM" id="MobiDB-lite"/>
    </source>
</evidence>
<dbReference type="AlphaFoldDB" id="A0A7C8VIP4"/>
<evidence type="ECO:0000313" key="2">
    <source>
        <dbReference type="EMBL" id="KAF3288700.1"/>
    </source>
</evidence>